<evidence type="ECO:0000256" key="3">
    <source>
        <dbReference type="ARBA" id="ARBA00022448"/>
    </source>
</evidence>
<evidence type="ECO:0000256" key="11">
    <source>
        <dbReference type="ARBA" id="ARBA00023303"/>
    </source>
</evidence>
<evidence type="ECO:0000256" key="6">
    <source>
        <dbReference type="ARBA" id="ARBA00022989"/>
    </source>
</evidence>
<sequence length="377" mass="44639">MDVAGTYCIVLCLRSPSMNQNSTLGIPKIGFLTNISAEEIRHAFHEIYYNGKITTKYWEEWAWSIKSGKKRMKPVFVLDSQLYFSCYTENLFLNSTNEPKKIHLGSRYKRRNVRSYELYLERSEEIFISRKPSLSMSINSPFVPVNPFEQGNVLQRGYNYKIYVRLGKVELESYPYDTDCIDYGKLWREKDKQGPRSQEMCKELCLHELFEQNKNITPEFEMLEYPLKVCFDWKCRTSSEDSKILESCKRNCKANCRNLKYTHTITETMRDISQIEFENYESNKDKIEVQIFYWDPQVIVEKHVPEYKTGYLFSYIGGLMGCWLGVSIWAFPGIVENVFRRALQWMIPIKRYVATVSRAQFTIFLTHRNNVRRINVS</sequence>
<comment type="caution">
    <text evidence="14">The sequence shown here is derived from an EMBL/GenBank/DDBJ whole genome shotgun (WGS) entry which is preliminary data.</text>
</comment>
<dbReference type="Gene3D" id="1.10.287.770">
    <property type="entry name" value="YojJ-like"/>
    <property type="match status" value="1"/>
</dbReference>
<protein>
    <submittedName>
        <fullName evidence="14">Uncharacterized protein</fullName>
    </submittedName>
</protein>
<organism evidence="14 15">
    <name type="scientific">Argiope bruennichi</name>
    <name type="common">Wasp spider</name>
    <name type="synonym">Aranea bruennichi</name>
    <dbReference type="NCBI Taxonomy" id="94029"/>
    <lineage>
        <taxon>Eukaryota</taxon>
        <taxon>Metazoa</taxon>
        <taxon>Ecdysozoa</taxon>
        <taxon>Arthropoda</taxon>
        <taxon>Chelicerata</taxon>
        <taxon>Arachnida</taxon>
        <taxon>Araneae</taxon>
        <taxon>Araneomorphae</taxon>
        <taxon>Entelegynae</taxon>
        <taxon>Araneoidea</taxon>
        <taxon>Araneidae</taxon>
        <taxon>Argiope</taxon>
    </lineage>
</organism>
<keyword evidence="11 12" id="KW-0407">Ion channel</keyword>
<keyword evidence="8 12" id="KW-0406">Ion transport</keyword>
<evidence type="ECO:0000256" key="2">
    <source>
        <dbReference type="ARBA" id="ARBA00007193"/>
    </source>
</evidence>
<evidence type="ECO:0000256" key="13">
    <source>
        <dbReference type="SAM" id="Phobius"/>
    </source>
</evidence>
<dbReference type="GO" id="GO:0005886">
    <property type="term" value="C:plasma membrane"/>
    <property type="evidence" value="ECO:0007669"/>
    <property type="project" value="TreeGrafter"/>
</dbReference>
<dbReference type="GO" id="GO:0015280">
    <property type="term" value="F:ligand-gated sodium channel activity"/>
    <property type="evidence" value="ECO:0007669"/>
    <property type="project" value="TreeGrafter"/>
</dbReference>
<reference evidence="14" key="2">
    <citation type="submission" date="2020-06" db="EMBL/GenBank/DDBJ databases">
        <authorList>
            <person name="Sheffer M."/>
        </authorList>
    </citation>
    <scope>NUCLEOTIDE SEQUENCE</scope>
</reference>
<evidence type="ECO:0000313" key="14">
    <source>
        <dbReference type="EMBL" id="KAF8778836.1"/>
    </source>
</evidence>
<dbReference type="Pfam" id="PF00858">
    <property type="entry name" value="ASC"/>
    <property type="match status" value="1"/>
</dbReference>
<evidence type="ECO:0000313" key="15">
    <source>
        <dbReference type="Proteomes" id="UP000807504"/>
    </source>
</evidence>
<evidence type="ECO:0000256" key="5">
    <source>
        <dbReference type="ARBA" id="ARBA00022692"/>
    </source>
</evidence>
<evidence type="ECO:0000256" key="1">
    <source>
        <dbReference type="ARBA" id="ARBA00004141"/>
    </source>
</evidence>
<dbReference type="PANTHER" id="PTHR11690">
    <property type="entry name" value="AMILORIDE-SENSITIVE SODIUM CHANNEL-RELATED"/>
    <property type="match status" value="1"/>
</dbReference>
<keyword evidence="9 13" id="KW-0472">Membrane</keyword>
<proteinExistence type="inferred from homology"/>
<keyword evidence="6 13" id="KW-1133">Transmembrane helix</keyword>
<keyword evidence="15" id="KW-1185">Reference proteome</keyword>
<dbReference type="Proteomes" id="UP000807504">
    <property type="component" value="Unassembled WGS sequence"/>
</dbReference>
<keyword evidence="7" id="KW-0915">Sodium</keyword>
<evidence type="ECO:0000256" key="4">
    <source>
        <dbReference type="ARBA" id="ARBA00022461"/>
    </source>
</evidence>
<evidence type="ECO:0000256" key="8">
    <source>
        <dbReference type="ARBA" id="ARBA00023065"/>
    </source>
</evidence>
<comment type="subcellular location">
    <subcellularLocation>
        <location evidence="1">Membrane</location>
        <topology evidence="1">Multi-pass membrane protein</topology>
    </subcellularLocation>
</comment>
<dbReference type="EMBL" id="JABXBU010002072">
    <property type="protein sequence ID" value="KAF8778836.1"/>
    <property type="molecule type" value="Genomic_DNA"/>
</dbReference>
<keyword evidence="3 12" id="KW-0813">Transport</keyword>
<dbReference type="InterPro" id="IPR001873">
    <property type="entry name" value="ENaC"/>
</dbReference>
<keyword evidence="5 12" id="KW-0812">Transmembrane</keyword>
<accession>A0A8T0EWT4</accession>
<evidence type="ECO:0000256" key="12">
    <source>
        <dbReference type="RuleBase" id="RU000679"/>
    </source>
</evidence>
<keyword evidence="4 12" id="KW-0894">Sodium channel</keyword>
<reference evidence="14" key="1">
    <citation type="journal article" date="2020" name="bioRxiv">
        <title>Chromosome-level reference genome of the European wasp spider Argiope bruennichi: a resource for studies on range expansion and evolutionary adaptation.</title>
        <authorList>
            <person name="Sheffer M.M."/>
            <person name="Hoppe A."/>
            <person name="Krehenwinkel H."/>
            <person name="Uhl G."/>
            <person name="Kuss A.W."/>
            <person name="Jensen L."/>
            <person name="Jensen C."/>
            <person name="Gillespie R.G."/>
            <person name="Hoff K.J."/>
            <person name="Prost S."/>
        </authorList>
    </citation>
    <scope>NUCLEOTIDE SEQUENCE</scope>
</reference>
<keyword evidence="10 12" id="KW-0739">Sodium transport</keyword>
<evidence type="ECO:0000256" key="9">
    <source>
        <dbReference type="ARBA" id="ARBA00023136"/>
    </source>
</evidence>
<feature type="transmembrane region" description="Helical" evidence="13">
    <location>
        <begin position="312"/>
        <end position="331"/>
    </location>
</feature>
<comment type="similarity">
    <text evidence="2 12">Belongs to the amiloride-sensitive sodium channel (TC 1.A.6) family.</text>
</comment>
<name>A0A8T0EWT4_ARGBR</name>
<dbReference type="PANTHER" id="PTHR11690:SF248">
    <property type="entry name" value="PICKPOCKET 17, ISOFORM A"/>
    <property type="match status" value="1"/>
</dbReference>
<evidence type="ECO:0000256" key="7">
    <source>
        <dbReference type="ARBA" id="ARBA00023053"/>
    </source>
</evidence>
<gene>
    <name evidence="14" type="ORF">HNY73_015522</name>
</gene>
<dbReference type="AlphaFoldDB" id="A0A8T0EWT4"/>
<evidence type="ECO:0000256" key="10">
    <source>
        <dbReference type="ARBA" id="ARBA00023201"/>
    </source>
</evidence>